<proteinExistence type="inferred from homology"/>
<dbReference type="InterPro" id="IPR010497">
    <property type="entry name" value="Epoxide_hydro_N"/>
</dbReference>
<reference evidence="4" key="1">
    <citation type="submission" date="2023-02" db="EMBL/GenBank/DDBJ databases">
        <authorList>
            <person name="Palmer J.M."/>
        </authorList>
    </citation>
    <scope>NUCLEOTIDE SEQUENCE</scope>
    <source>
        <strain evidence="4">FW57</strain>
    </source>
</reference>
<evidence type="ECO:0000313" key="4">
    <source>
        <dbReference type="EMBL" id="KAG7287692.1"/>
    </source>
</evidence>
<evidence type="ECO:0000256" key="1">
    <source>
        <dbReference type="ARBA" id="ARBA00010088"/>
    </source>
</evidence>
<dbReference type="PANTHER" id="PTHR21661">
    <property type="entry name" value="EPOXIDE HYDROLASE 1-RELATED"/>
    <property type="match status" value="1"/>
</dbReference>
<evidence type="ECO:0000256" key="2">
    <source>
        <dbReference type="ARBA" id="ARBA00022801"/>
    </source>
</evidence>
<dbReference type="Proteomes" id="UP001197093">
    <property type="component" value="Unassembled WGS sequence"/>
</dbReference>
<protein>
    <recommendedName>
        <fullName evidence="3">Epoxide hydrolase N-terminal domain-containing protein</fullName>
    </recommendedName>
</protein>
<keyword evidence="5" id="KW-1185">Reference proteome</keyword>
<dbReference type="SUPFAM" id="SSF53474">
    <property type="entry name" value="alpha/beta-Hydrolases"/>
    <property type="match status" value="1"/>
</dbReference>
<dbReference type="InterPro" id="IPR029058">
    <property type="entry name" value="AB_hydrolase_fold"/>
</dbReference>
<keyword evidence="2" id="KW-0378">Hydrolase</keyword>
<gene>
    <name evidence="4" type="ORF">NEMBOFW57_007205</name>
</gene>
<organism evidence="4 5">
    <name type="scientific">Staphylotrichum longicolle</name>
    <dbReference type="NCBI Taxonomy" id="669026"/>
    <lineage>
        <taxon>Eukaryota</taxon>
        <taxon>Fungi</taxon>
        <taxon>Dikarya</taxon>
        <taxon>Ascomycota</taxon>
        <taxon>Pezizomycotina</taxon>
        <taxon>Sordariomycetes</taxon>
        <taxon>Sordariomycetidae</taxon>
        <taxon>Sordariales</taxon>
        <taxon>Chaetomiaceae</taxon>
        <taxon>Staphylotrichum</taxon>
    </lineage>
</organism>
<feature type="domain" description="Epoxide hydrolase N-terminal" evidence="3">
    <location>
        <begin position="18"/>
        <end position="157"/>
    </location>
</feature>
<dbReference type="Pfam" id="PF06441">
    <property type="entry name" value="EHN"/>
    <property type="match status" value="1"/>
</dbReference>
<accession>A0AAD4EXX2</accession>
<evidence type="ECO:0000313" key="5">
    <source>
        <dbReference type="Proteomes" id="UP001197093"/>
    </source>
</evidence>
<dbReference type="PANTHER" id="PTHR21661:SF39">
    <property type="entry name" value="HYDROLASE, PUTATIVE (AFU_ORTHOLOGUE AFUA_3G08960)-RELATED"/>
    <property type="match status" value="1"/>
</dbReference>
<comment type="caution">
    <text evidence="4">The sequence shown here is derived from an EMBL/GenBank/DDBJ whole genome shotgun (WGS) entry which is preliminary data.</text>
</comment>
<dbReference type="GO" id="GO:0004301">
    <property type="term" value="F:epoxide hydrolase activity"/>
    <property type="evidence" value="ECO:0007669"/>
    <property type="project" value="TreeGrafter"/>
</dbReference>
<name>A0AAD4EXX2_9PEZI</name>
<evidence type="ECO:0000259" key="3">
    <source>
        <dbReference type="Pfam" id="PF06441"/>
    </source>
</evidence>
<sequence length="276" mass="30620">MTLSAYATLPSGILSSPTPFTFTVPLSEQNHLLKFAGQADIGVPSYYSTHTNVTNNTSFGISRDWLIHAQDTWTSSSSYSWRDEQRRLNSFPNFRINVTASPTTSSAFSSQDWNHVSGPGPSNGDVFDIHFAALFSHKRDATPLILLHGWPGAWFEFAPLLELLVKKYSPQTLPYHVIVPSIPDYSLSTRAGELDTELTMDAAAGAMDGLMRALGFGAGYVAQGGDIGAFLAQVMMGEKFVEWSDNRYPIPLKTIQTMTSFYWFTNSFGRAMWAYR</sequence>
<dbReference type="EMBL" id="JAHCVI010000003">
    <property type="protein sequence ID" value="KAG7287692.1"/>
    <property type="molecule type" value="Genomic_DNA"/>
</dbReference>
<dbReference type="GO" id="GO:0097176">
    <property type="term" value="P:epoxide metabolic process"/>
    <property type="evidence" value="ECO:0007669"/>
    <property type="project" value="TreeGrafter"/>
</dbReference>
<dbReference type="Gene3D" id="3.40.50.1820">
    <property type="entry name" value="alpha/beta hydrolase"/>
    <property type="match status" value="1"/>
</dbReference>
<dbReference type="AlphaFoldDB" id="A0AAD4EXX2"/>
<comment type="similarity">
    <text evidence="1">Belongs to the peptidase S33 family.</text>
</comment>